<evidence type="ECO:0000313" key="2">
    <source>
        <dbReference type="Proteomes" id="UP001341840"/>
    </source>
</evidence>
<dbReference type="Proteomes" id="UP001341840">
    <property type="component" value="Unassembled WGS sequence"/>
</dbReference>
<reference evidence="1 2" key="1">
    <citation type="journal article" date="2023" name="Plants (Basel)">
        <title>Bridging the Gap: Combining Genomics and Transcriptomics Approaches to Understand Stylosanthes scabra, an Orphan Legume from the Brazilian Caatinga.</title>
        <authorList>
            <person name="Ferreira-Neto J.R.C."/>
            <person name="da Silva M.D."/>
            <person name="Binneck E."/>
            <person name="de Melo N.F."/>
            <person name="da Silva R.H."/>
            <person name="de Melo A.L.T.M."/>
            <person name="Pandolfi V."/>
            <person name="Bustamante F.O."/>
            <person name="Brasileiro-Vidal A.C."/>
            <person name="Benko-Iseppon A.M."/>
        </authorList>
    </citation>
    <scope>NUCLEOTIDE SEQUENCE [LARGE SCALE GENOMIC DNA]</scope>
    <source>
        <tissue evidence="1">Leaves</tissue>
    </source>
</reference>
<sequence>MKKKNLKSVDGYVFALLIIYFQETHSEVDSKEADAQPPWLEYWKDSTLKVWPTKLEAGRQQECKRK</sequence>
<name>A0ABU6WFI7_9FABA</name>
<dbReference type="EMBL" id="JASCZI010181423">
    <property type="protein sequence ID" value="MED6183305.1"/>
    <property type="molecule type" value="Genomic_DNA"/>
</dbReference>
<comment type="caution">
    <text evidence="1">The sequence shown here is derived from an EMBL/GenBank/DDBJ whole genome shotgun (WGS) entry which is preliminary data.</text>
</comment>
<proteinExistence type="predicted"/>
<accession>A0ABU6WFI7</accession>
<gene>
    <name evidence="1" type="ORF">PIB30_036666</name>
</gene>
<keyword evidence="2" id="KW-1185">Reference proteome</keyword>
<evidence type="ECO:0000313" key="1">
    <source>
        <dbReference type="EMBL" id="MED6183305.1"/>
    </source>
</evidence>
<organism evidence="1 2">
    <name type="scientific">Stylosanthes scabra</name>
    <dbReference type="NCBI Taxonomy" id="79078"/>
    <lineage>
        <taxon>Eukaryota</taxon>
        <taxon>Viridiplantae</taxon>
        <taxon>Streptophyta</taxon>
        <taxon>Embryophyta</taxon>
        <taxon>Tracheophyta</taxon>
        <taxon>Spermatophyta</taxon>
        <taxon>Magnoliopsida</taxon>
        <taxon>eudicotyledons</taxon>
        <taxon>Gunneridae</taxon>
        <taxon>Pentapetalae</taxon>
        <taxon>rosids</taxon>
        <taxon>fabids</taxon>
        <taxon>Fabales</taxon>
        <taxon>Fabaceae</taxon>
        <taxon>Papilionoideae</taxon>
        <taxon>50 kb inversion clade</taxon>
        <taxon>dalbergioids sensu lato</taxon>
        <taxon>Dalbergieae</taxon>
        <taxon>Pterocarpus clade</taxon>
        <taxon>Stylosanthes</taxon>
    </lineage>
</organism>
<protein>
    <submittedName>
        <fullName evidence="1">Uncharacterized protein</fullName>
    </submittedName>
</protein>